<dbReference type="PANTHER" id="PTHR10046">
    <property type="entry name" value="ATP DEPENDENT LON PROTEASE FAMILY MEMBER"/>
    <property type="match status" value="1"/>
</dbReference>
<feature type="domain" description="Lon N-terminal" evidence="1">
    <location>
        <begin position="14"/>
        <end position="207"/>
    </location>
</feature>
<name>X1AGC0_9ZZZZ</name>
<dbReference type="GO" id="GO:0030163">
    <property type="term" value="P:protein catabolic process"/>
    <property type="evidence" value="ECO:0007669"/>
    <property type="project" value="InterPro"/>
</dbReference>
<proteinExistence type="predicted"/>
<dbReference type="GO" id="GO:0004176">
    <property type="term" value="F:ATP-dependent peptidase activity"/>
    <property type="evidence" value="ECO:0007669"/>
    <property type="project" value="InterPro"/>
</dbReference>
<dbReference type="Pfam" id="PF02190">
    <property type="entry name" value="LON_substr_bdg"/>
    <property type="match status" value="1"/>
</dbReference>
<evidence type="ECO:0000259" key="1">
    <source>
        <dbReference type="PROSITE" id="PS51787"/>
    </source>
</evidence>
<protein>
    <recommendedName>
        <fullName evidence="1">Lon N-terminal domain-containing protein</fullName>
    </recommendedName>
</protein>
<dbReference type="GO" id="GO:0005524">
    <property type="term" value="F:ATP binding"/>
    <property type="evidence" value="ECO:0007669"/>
    <property type="project" value="InterPro"/>
</dbReference>
<dbReference type="Gene3D" id="1.20.58.1480">
    <property type="match status" value="1"/>
</dbReference>
<gene>
    <name evidence="2" type="ORF">S01H4_11939</name>
</gene>
<feature type="non-terminal residue" evidence="2">
    <location>
        <position position="222"/>
    </location>
</feature>
<accession>X1AGC0</accession>
<organism evidence="2">
    <name type="scientific">marine sediment metagenome</name>
    <dbReference type="NCBI Taxonomy" id="412755"/>
    <lineage>
        <taxon>unclassified sequences</taxon>
        <taxon>metagenomes</taxon>
        <taxon>ecological metagenomes</taxon>
    </lineage>
</organism>
<dbReference type="Gene3D" id="2.30.130.40">
    <property type="entry name" value="LON domain-like"/>
    <property type="match status" value="1"/>
</dbReference>
<dbReference type="SUPFAM" id="SSF88697">
    <property type="entry name" value="PUA domain-like"/>
    <property type="match status" value="1"/>
</dbReference>
<dbReference type="InterPro" id="IPR046336">
    <property type="entry name" value="Lon_prtase_N_sf"/>
</dbReference>
<reference evidence="2" key="1">
    <citation type="journal article" date="2014" name="Front. Microbiol.">
        <title>High frequency of phylogenetically diverse reductive dehalogenase-homologous genes in deep subseafloor sedimentary metagenomes.</title>
        <authorList>
            <person name="Kawai M."/>
            <person name="Futagami T."/>
            <person name="Toyoda A."/>
            <person name="Takaki Y."/>
            <person name="Nishi S."/>
            <person name="Hori S."/>
            <person name="Arai W."/>
            <person name="Tsubouchi T."/>
            <person name="Morono Y."/>
            <person name="Uchiyama I."/>
            <person name="Ito T."/>
            <person name="Fujiyama A."/>
            <person name="Inagaki F."/>
            <person name="Takami H."/>
        </authorList>
    </citation>
    <scope>NUCLEOTIDE SEQUENCE</scope>
    <source>
        <strain evidence="2">Expedition CK06-06</strain>
    </source>
</reference>
<dbReference type="GO" id="GO:0004252">
    <property type="term" value="F:serine-type endopeptidase activity"/>
    <property type="evidence" value="ECO:0007669"/>
    <property type="project" value="InterPro"/>
</dbReference>
<comment type="caution">
    <text evidence="2">The sequence shown here is derived from an EMBL/GenBank/DDBJ whole genome shotgun (WGS) entry which is preliminary data.</text>
</comment>
<dbReference type="EMBL" id="BART01004957">
    <property type="protein sequence ID" value="GAG59101.1"/>
    <property type="molecule type" value="Genomic_DNA"/>
</dbReference>
<sequence length="222" mass="25488">MNNKNIKSLDKNILPLLPLRELVVFPNMIIPLFVGREQSVNALEEAINLKSLIFIATQRDPEIEKPKVEDIYSIGTIAKIVQIYKLPDDTIKILVEGLGRAKIKNTEGFNNFLKVKVEKIKVKNGKNLKIEALMRLAMNRFEQYLKLNSKLPSEMMLSIKNIEKPDKLADIIASNLVIKVKEKQNLLEIVNPLERLEKLIVVLKKEISILELEKKIQDRVEV</sequence>
<dbReference type="AlphaFoldDB" id="X1AGC0"/>
<evidence type="ECO:0000313" key="2">
    <source>
        <dbReference type="EMBL" id="GAG59101.1"/>
    </source>
</evidence>
<dbReference type="InterPro" id="IPR015947">
    <property type="entry name" value="PUA-like_sf"/>
</dbReference>
<dbReference type="InterPro" id="IPR027065">
    <property type="entry name" value="Lon_Prtase"/>
</dbReference>
<dbReference type="PROSITE" id="PS51787">
    <property type="entry name" value="LON_N"/>
    <property type="match status" value="1"/>
</dbReference>
<dbReference type="InterPro" id="IPR003111">
    <property type="entry name" value="Lon_prtase_N"/>
</dbReference>
<dbReference type="SMART" id="SM00464">
    <property type="entry name" value="LON"/>
    <property type="match status" value="1"/>
</dbReference>